<feature type="compositionally biased region" description="Basic and acidic residues" evidence="1">
    <location>
        <begin position="9"/>
        <end position="19"/>
    </location>
</feature>
<dbReference type="EMBL" id="CAJEWN010000206">
    <property type="protein sequence ID" value="CAD2172795.1"/>
    <property type="molecule type" value="Genomic_DNA"/>
</dbReference>
<organism evidence="4 5">
    <name type="scientific">Meloidogyne enterolobii</name>
    <name type="common">Root-knot nematode worm</name>
    <name type="synonym">Meloidogyne mayaguensis</name>
    <dbReference type="NCBI Taxonomy" id="390850"/>
    <lineage>
        <taxon>Eukaryota</taxon>
        <taxon>Metazoa</taxon>
        <taxon>Ecdysozoa</taxon>
        <taxon>Nematoda</taxon>
        <taxon>Chromadorea</taxon>
        <taxon>Rhabditida</taxon>
        <taxon>Tylenchina</taxon>
        <taxon>Tylenchomorpha</taxon>
        <taxon>Tylenchoidea</taxon>
        <taxon>Meloidogynidae</taxon>
        <taxon>Meloidogyninae</taxon>
        <taxon>Meloidogyne</taxon>
    </lineage>
</organism>
<evidence type="ECO:0000256" key="2">
    <source>
        <dbReference type="SAM" id="Phobius"/>
    </source>
</evidence>
<protein>
    <submittedName>
        <fullName evidence="4">Uncharacterized protein</fullName>
    </submittedName>
</protein>
<sequence length="259" mass="29070">MLSNNIVENENKIEEKQDESQLPTSSSASSNESEPNKSPISSSPLPPSTPPPSFYQYDPDDEFYMAPPTCQFLHYRDAAVIVGIFEVLMITGTLFGSLNFYIGIRLFGIWAPLLLSAILCIAIGTTVIMIYGIKTEQPQLLWPQIYFLKLEISLLLAGAVFSISSMCLGMESTHWIFSHFVRVDKMEQVAGPIWPFNIAILSFSGAALGIWFDVIVRGCYDYLLDKEYFSQTSNQPPIDICNFSREKPKTIIIGNEDNR</sequence>
<keyword evidence="2" id="KW-0812">Transmembrane</keyword>
<dbReference type="AlphaFoldDB" id="A0A6V7VFX7"/>
<dbReference type="EMBL" id="CAJEWN010000225">
    <property type="protein sequence ID" value="CAD2173855.1"/>
    <property type="molecule type" value="Genomic_DNA"/>
</dbReference>
<reference evidence="4 5" key="1">
    <citation type="submission" date="2020-08" db="EMBL/GenBank/DDBJ databases">
        <authorList>
            <person name="Koutsovoulos G."/>
            <person name="Danchin GJ E."/>
        </authorList>
    </citation>
    <scope>NUCLEOTIDE SEQUENCE [LARGE SCALE GENOMIC DNA]</scope>
</reference>
<evidence type="ECO:0000313" key="4">
    <source>
        <dbReference type="EMBL" id="CAD2173855.1"/>
    </source>
</evidence>
<evidence type="ECO:0000313" key="3">
    <source>
        <dbReference type="EMBL" id="CAD2172795.1"/>
    </source>
</evidence>
<dbReference type="PANTHER" id="PTHR34851:SF5">
    <property type="entry name" value="MARVEL DOMAIN-CONTAINING PROTEIN"/>
    <property type="match status" value="1"/>
</dbReference>
<gene>
    <name evidence="3" type="ORF">MENT_LOCUS24365</name>
    <name evidence="4" type="ORF">MENT_LOCUS25488</name>
</gene>
<feature type="transmembrane region" description="Helical" evidence="2">
    <location>
        <begin position="196"/>
        <end position="216"/>
    </location>
</feature>
<name>A0A6V7VFX7_MELEN</name>
<keyword evidence="2" id="KW-1133">Transmembrane helix</keyword>
<feature type="region of interest" description="Disordered" evidence="1">
    <location>
        <begin position="1"/>
        <end position="52"/>
    </location>
</feature>
<accession>A0A6V7VFX7</accession>
<evidence type="ECO:0000313" key="5">
    <source>
        <dbReference type="Proteomes" id="UP000580250"/>
    </source>
</evidence>
<feature type="compositionally biased region" description="Low complexity" evidence="1">
    <location>
        <begin position="23"/>
        <end position="43"/>
    </location>
</feature>
<feature type="transmembrane region" description="Helical" evidence="2">
    <location>
        <begin position="154"/>
        <end position="176"/>
    </location>
</feature>
<dbReference type="Proteomes" id="UP000580250">
    <property type="component" value="Unassembled WGS sequence"/>
</dbReference>
<comment type="caution">
    <text evidence="4">The sequence shown here is derived from an EMBL/GenBank/DDBJ whole genome shotgun (WGS) entry which is preliminary data.</text>
</comment>
<evidence type="ECO:0000256" key="1">
    <source>
        <dbReference type="SAM" id="MobiDB-lite"/>
    </source>
</evidence>
<dbReference type="PANTHER" id="PTHR34851">
    <property type="entry name" value="PROTEIN CBG05235-RELATED"/>
    <property type="match status" value="1"/>
</dbReference>
<feature type="transmembrane region" description="Helical" evidence="2">
    <location>
        <begin position="109"/>
        <end position="133"/>
    </location>
</feature>
<feature type="transmembrane region" description="Helical" evidence="2">
    <location>
        <begin position="78"/>
        <end position="103"/>
    </location>
</feature>
<keyword evidence="2" id="KW-0472">Membrane</keyword>
<dbReference type="OrthoDB" id="5772927at2759"/>
<proteinExistence type="predicted"/>